<reference evidence="2" key="2">
    <citation type="journal article" date="2021" name="PeerJ">
        <title>Extensive microbial diversity within the chicken gut microbiome revealed by metagenomics and culture.</title>
        <authorList>
            <person name="Gilroy R."/>
            <person name="Ravi A."/>
            <person name="Getino M."/>
            <person name="Pursley I."/>
            <person name="Horton D.L."/>
            <person name="Alikhan N.F."/>
            <person name="Baker D."/>
            <person name="Gharbi K."/>
            <person name="Hall N."/>
            <person name="Watson M."/>
            <person name="Adriaenssens E.M."/>
            <person name="Foster-Nyarko E."/>
            <person name="Jarju S."/>
            <person name="Secka A."/>
            <person name="Antonio M."/>
            <person name="Oren A."/>
            <person name="Chaudhuri R.R."/>
            <person name="La Ragione R."/>
            <person name="Hildebrand F."/>
            <person name="Pallen M.J."/>
        </authorList>
    </citation>
    <scope>NUCLEOTIDE SEQUENCE</scope>
    <source>
        <strain evidence="2">CHK186-9395</strain>
    </source>
</reference>
<proteinExistence type="predicted"/>
<dbReference type="AlphaFoldDB" id="A0A9D1NF56"/>
<feature type="region of interest" description="Disordered" evidence="1">
    <location>
        <begin position="119"/>
        <end position="176"/>
    </location>
</feature>
<dbReference type="Proteomes" id="UP000886861">
    <property type="component" value="Unassembled WGS sequence"/>
</dbReference>
<evidence type="ECO:0000313" key="3">
    <source>
        <dbReference type="Proteomes" id="UP000886861"/>
    </source>
</evidence>
<evidence type="ECO:0000313" key="2">
    <source>
        <dbReference type="EMBL" id="HIV01549.1"/>
    </source>
</evidence>
<sequence length="176" mass="20459">MADKKPVYIRCPRCELNYIQKKDKLCSVCKAELSAKDDYVDELDLELCPVCKTNYIQSDEVMCQSCLKERALDNDIHGITDENDEWDAYINRDEDEIISPDEETGDMAVVNSLDEADLLDGDDDLTFDDDLDEDTPIDDEEIDEEESDDFDDYEDEDYDDDDEDDYDDYDDDDDDK</sequence>
<comment type="caution">
    <text evidence="2">The sequence shown here is derived from an EMBL/GenBank/DDBJ whole genome shotgun (WGS) entry which is preliminary data.</text>
</comment>
<organism evidence="2 3">
    <name type="scientific">Candidatus Caccopulliclostridium gallistercoris</name>
    <dbReference type="NCBI Taxonomy" id="2840719"/>
    <lineage>
        <taxon>Bacteria</taxon>
        <taxon>Bacillati</taxon>
        <taxon>Bacillota</taxon>
        <taxon>Clostridia</taxon>
        <taxon>Candidatus Caccopulliclostridium</taxon>
    </lineage>
</organism>
<name>A0A9D1NF56_9FIRM</name>
<accession>A0A9D1NF56</accession>
<gene>
    <name evidence="2" type="ORF">IAA62_03240</name>
</gene>
<reference evidence="2" key="1">
    <citation type="submission" date="2020-10" db="EMBL/GenBank/DDBJ databases">
        <authorList>
            <person name="Gilroy R."/>
        </authorList>
    </citation>
    <scope>NUCLEOTIDE SEQUENCE</scope>
    <source>
        <strain evidence="2">CHK186-9395</strain>
    </source>
</reference>
<dbReference type="EMBL" id="DVOJ01000012">
    <property type="protein sequence ID" value="HIV01549.1"/>
    <property type="molecule type" value="Genomic_DNA"/>
</dbReference>
<protein>
    <submittedName>
        <fullName evidence="2">Uncharacterized protein</fullName>
    </submittedName>
</protein>
<evidence type="ECO:0000256" key="1">
    <source>
        <dbReference type="SAM" id="MobiDB-lite"/>
    </source>
</evidence>